<evidence type="ECO:0000313" key="9">
    <source>
        <dbReference type="EMBL" id="MEE6147311.1"/>
    </source>
</evidence>
<organism evidence="9 10">
    <name type="scientific">Olsenella absiana</name>
    <dbReference type="NCBI Taxonomy" id="3115222"/>
    <lineage>
        <taxon>Bacteria</taxon>
        <taxon>Bacillati</taxon>
        <taxon>Actinomycetota</taxon>
        <taxon>Coriobacteriia</taxon>
        <taxon>Coriobacteriales</taxon>
        <taxon>Atopobiaceae</taxon>
        <taxon>Olsenella</taxon>
    </lineage>
</organism>
<evidence type="ECO:0000256" key="4">
    <source>
        <dbReference type="ARBA" id="ARBA00022960"/>
    </source>
</evidence>
<keyword evidence="9" id="KW-0121">Carboxypeptidase</keyword>
<evidence type="ECO:0000313" key="10">
    <source>
        <dbReference type="Proteomes" id="UP001332931"/>
    </source>
</evidence>
<dbReference type="Proteomes" id="UP001332931">
    <property type="component" value="Unassembled WGS sequence"/>
</dbReference>
<dbReference type="InterPro" id="IPR001967">
    <property type="entry name" value="Peptidase_S11_N"/>
</dbReference>
<evidence type="ECO:0000256" key="5">
    <source>
        <dbReference type="ARBA" id="ARBA00022984"/>
    </source>
</evidence>
<dbReference type="PANTHER" id="PTHR21581">
    <property type="entry name" value="D-ALANYL-D-ALANINE CARBOXYPEPTIDASE"/>
    <property type="match status" value="1"/>
</dbReference>
<accession>A0ABU7R9N0</accession>
<keyword evidence="9" id="KW-0645">Protease</keyword>
<reference evidence="9 10" key="1">
    <citation type="submission" date="2024-01" db="EMBL/GenBank/DDBJ databases">
        <title>Description of Olsenella sp. nov., isolated from pig feces.</title>
        <authorList>
            <person name="Chang Y.-H."/>
        </authorList>
    </citation>
    <scope>NUCLEOTIDE SEQUENCE [LARGE SCALE GENOMIC DNA]</scope>
    <source>
        <strain evidence="9 10">YH-ols2223</strain>
    </source>
</reference>
<dbReference type="Pfam" id="PF00768">
    <property type="entry name" value="Peptidase_S11"/>
    <property type="match status" value="1"/>
</dbReference>
<dbReference type="GO" id="GO:0004180">
    <property type="term" value="F:carboxypeptidase activity"/>
    <property type="evidence" value="ECO:0007669"/>
    <property type="project" value="UniProtKB-KW"/>
</dbReference>
<dbReference type="PANTHER" id="PTHR21581:SF6">
    <property type="entry name" value="TRAFFICKING PROTEIN PARTICLE COMPLEX SUBUNIT 12"/>
    <property type="match status" value="1"/>
</dbReference>
<protein>
    <submittedName>
        <fullName evidence="9">D-alanyl-D-alanine carboxypeptidase family protein</fullName>
        <ecNumber evidence="9">3.4.-.-</ecNumber>
    </submittedName>
</protein>
<name>A0ABU7R9N0_9ACTN</name>
<comment type="caution">
    <text evidence="9">The sequence shown here is derived from an EMBL/GenBank/DDBJ whole genome shotgun (WGS) entry which is preliminary data.</text>
</comment>
<keyword evidence="10" id="KW-1185">Reference proteome</keyword>
<evidence type="ECO:0000256" key="3">
    <source>
        <dbReference type="ARBA" id="ARBA00022801"/>
    </source>
</evidence>
<keyword evidence="5" id="KW-0573">Peptidoglycan synthesis</keyword>
<evidence type="ECO:0000256" key="6">
    <source>
        <dbReference type="ARBA" id="ARBA00023316"/>
    </source>
</evidence>
<evidence type="ECO:0000259" key="8">
    <source>
        <dbReference type="Pfam" id="PF00768"/>
    </source>
</evidence>
<keyword evidence="2" id="KW-0732">Signal</keyword>
<dbReference type="InterPro" id="IPR012338">
    <property type="entry name" value="Beta-lactam/transpept-like"/>
</dbReference>
<dbReference type="EC" id="3.4.-.-" evidence="9"/>
<evidence type="ECO:0000256" key="2">
    <source>
        <dbReference type="ARBA" id="ARBA00022729"/>
    </source>
</evidence>
<gene>
    <name evidence="9" type="ORF">VXJ25_04810</name>
</gene>
<keyword evidence="4" id="KW-0133">Cell shape</keyword>
<dbReference type="PRINTS" id="PR00725">
    <property type="entry name" value="DADACBPTASE1"/>
</dbReference>
<keyword evidence="3 9" id="KW-0378">Hydrolase</keyword>
<dbReference type="RefSeq" id="WP_330958073.1">
    <property type="nucleotide sequence ID" value="NZ_JAZGJQ010000003.1"/>
</dbReference>
<evidence type="ECO:0000256" key="1">
    <source>
        <dbReference type="ARBA" id="ARBA00007164"/>
    </source>
</evidence>
<keyword evidence="6" id="KW-0961">Cell wall biogenesis/degradation</keyword>
<dbReference type="InterPro" id="IPR018044">
    <property type="entry name" value="Peptidase_S11"/>
</dbReference>
<dbReference type="SUPFAM" id="SSF56601">
    <property type="entry name" value="beta-lactamase/transpeptidase-like"/>
    <property type="match status" value="1"/>
</dbReference>
<comment type="similarity">
    <text evidence="1 7">Belongs to the peptidase S11 family.</text>
</comment>
<dbReference type="Gene3D" id="3.40.710.10">
    <property type="entry name" value="DD-peptidase/beta-lactamase superfamily"/>
    <property type="match status" value="1"/>
</dbReference>
<proteinExistence type="inferred from homology"/>
<feature type="domain" description="Peptidase S11 D-alanyl-D-alanine carboxypeptidase A N-terminal" evidence="8">
    <location>
        <begin position="54"/>
        <end position="274"/>
    </location>
</feature>
<dbReference type="PROSITE" id="PS51257">
    <property type="entry name" value="PROKAR_LIPOPROTEIN"/>
    <property type="match status" value="1"/>
</dbReference>
<dbReference type="EMBL" id="JAZGJQ010000003">
    <property type="protein sequence ID" value="MEE6147311.1"/>
    <property type="molecule type" value="Genomic_DNA"/>
</dbReference>
<sequence>MRLSSATRLAPRAKRPQASCAAFAACLVAALGILIGVLAPTRALAADGQEAPTLTEAQAAIVVDQAGNVLFSKNADQEFPMASITKVMTAIVALDSGKSLDDVCTITDANLGGEAQAAGYVETDTPTFRELLNAMLVYSANDAAYNVAVNVAGSEAAFVERMNAKAQEIGMTHTHFVNSHGLEDDAHYSSAEDLVRMGRYAFENYPLISQTVHQTSTVVTANGTSTRLYSTDALMGVYPGMRGIKTGKVSTGTTFLGASERNNVQLFTAVLGCTTDEGRFTDTRSLMDWAYQTYQQRLVARTGWTLALHPYAYDLGLRVAESPMLDATFSVWPDGGYLSYTTTRLCAGSLLEPGALTGATTWEQSGRTLGSVVLGTSRLVRRSSWPVFSLPLFSETEYGAS</sequence>
<evidence type="ECO:0000256" key="7">
    <source>
        <dbReference type="RuleBase" id="RU004016"/>
    </source>
</evidence>